<accession>A0A1M6CZS8</accession>
<dbReference type="AlphaFoldDB" id="A0A1M6CZS8"/>
<gene>
    <name evidence="2" type="ORF">SAMN05444401_1293</name>
</gene>
<protein>
    <submittedName>
        <fullName evidence="2">Uncharacterized protein YrrD, contains PRC-barrel domain</fullName>
    </submittedName>
</protein>
<evidence type="ECO:0000313" key="3">
    <source>
        <dbReference type="Proteomes" id="UP000184080"/>
    </source>
</evidence>
<dbReference type="InterPro" id="IPR011033">
    <property type="entry name" value="PRC_barrel-like_sf"/>
</dbReference>
<dbReference type="OrthoDB" id="1716342at2"/>
<feature type="domain" description="PRC-barrel" evidence="1">
    <location>
        <begin position="2"/>
        <end position="69"/>
    </location>
</feature>
<dbReference type="EMBL" id="FQZO01000001">
    <property type="protein sequence ID" value="SHI66517.1"/>
    <property type="molecule type" value="Genomic_DNA"/>
</dbReference>
<evidence type="ECO:0000259" key="1">
    <source>
        <dbReference type="Pfam" id="PF05239"/>
    </source>
</evidence>
<keyword evidence="3" id="KW-1185">Reference proteome</keyword>
<proteinExistence type="predicted"/>
<organism evidence="2 3">
    <name type="scientific">Clostridium amylolyticum</name>
    <dbReference type="NCBI Taxonomy" id="1121298"/>
    <lineage>
        <taxon>Bacteria</taxon>
        <taxon>Bacillati</taxon>
        <taxon>Bacillota</taxon>
        <taxon>Clostridia</taxon>
        <taxon>Eubacteriales</taxon>
        <taxon>Clostridiaceae</taxon>
        <taxon>Clostridium</taxon>
    </lineage>
</organism>
<dbReference type="SUPFAM" id="SSF50346">
    <property type="entry name" value="PRC-barrel domain"/>
    <property type="match status" value="2"/>
</dbReference>
<dbReference type="Proteomes" id="UP000184080">
    <property type="component" value="Unassembled WGS sequence"/>
</dbReference>
<name>A0A1M6CZS8_9CLOT</name>
<reference evidence="2 3" key="1">
    <citation type="submission" date="2016-11" db="EMBL/GenBank/DDBJ databases">
        <authorList>
            <person name="Jaros S."/>
            <person name="Januszkiewicz K."/>
            <person name="Wedrychowicz H."/>
        </authorList>
    </citation>
    <scope>NUCLEOTIDE SEQUENCE [LARGE SCALE GENOMIC DNA]</scope>
    <source>
        <strain evidence="2 3">DSM 21864</strain>
    </source>
</reference>
<dbReference type="Gene3D" id="2.30.30.240">
    <property type="entry name" value="PRC-barrel domain"/>
    <property type="match status" value="2"/>
</dbReference>
<dbReference type="RefSeq" id="WP_073004732.1">
    <property type="nucleotide sequence ID" value="NZ_FQZO01000001.1"/>
</dbReference>
<sequence>MYRTKDFDYMKVLNTTGKKIGYIKDILIDFHESKVVGFLISPLSLFSKKQTVLMENVISINKVMIIKGNDKQSFICFKEIKDIEIFNLNGEMLGVLEDILIDSYSFTIKGLIVASGLIHKLLYGKNIILPSNCILGEDFILHHMEENKINLISIPHKSNHEGYYE</sequence>
<dbReference type="InterPro" id="IPR027275">
    <property type="entry name" value="PRC-brl_dom"/>
</dbReference>
<dbReference type="Pfam" id="PF05239">
    <property type="entry name" value="PRC"/>
    <property type="match status" value="1"/>
</dbReference>
<evidence type="ECO:0000313" key="2">
    <source>
        <dbReference type="EMBL" id="SHI66517.1"/>
    </source>
</evidence>
<dbReference type="STRING" id="1121298.SAMN05444401_1293"/>